<dbReference type="Proteomes" id="UP000290649">
    <property type="component" value="Unassembled WGS sequence"/>
</dbReference>
<dbReference type="RefSeq" id="WP_129077153.1">
    <property type="nucleotide sequence ID" value="NZ_QOUX01000020.1"/>
</dbReference>
<accession>A0A4Q0VVQ8</accession>
<sequence>MTLSFLIGPVVALVVFTIFITDKWEVVMHGSQDTDRDKIYQQYHQLKNQKIRCKVVREDPKTIAETVVYKLLVMKQDLDKKKVLL</sequence>
<organism evidence="1 2">
    <name type="scientific">Anaerobacillus alkaliphilus</name>
    <dbReference type="NCBI Taxonomy" id="1548597"/>
    <lineage>
        <taxon>Bacteria</taxon>
        <taxon>Bacillati</taxon>
        <taxon>Bacillota</taxon>
        <taxon>Bacilli</taxon>
        <taxon>Bacillales</taxon>
        <taxon>Bacillaceae</taxon>
        <taxon>Anaerobacillus</taxon>
    </lineage>
</organism>
<evidence type="ECO:0000313" key="2">
    <source>
        <dbReference type="Proteomes" id="UP000290649"/>
    </source>
</evidence>
<dbReference type="OrthoDB" id="9897744at2"/>
<dbReference type="EMBL" id="QOUX01000020">
    <property type="protein sequence ID" value="RXJ02918.1"/>
    <property type="molecule type" value="Genomic_DNA"/>
</dbReference>
<proteinExistence type="predicted"/>
<reference evidence="1 2" key="1">
    <citation type="journal article" date="2019" name="Int. J. Syst. Evol. Microbiol.">
        <title>Anaerobacillus alkaliphilus sp. nov., a novel alkaliphilic and moderately halophilic bacterium.</title>
        <authorList>
            <person name="Borsodi A.K."/>
            <person name="Aszalos J.M."/>
            <person name="Bihari P."/>
            <person name="Nagy I."/>
            <person name="Schumann P."/>
            <person name="Sproer C."/>
            <person name="Kovacs A.L."/>
            <person name="Boka K."/>
            <person name="Dobosy P."/>
            <person name="Ovari M."/>
            <person name="Szili-Kovacs T."/>
            <person name="Toth E."/>
        </authorList>
    </citation>
    <scope>NUCLEOTIDE SEQUENCE [LARGE SCALE GENOMIC DNA]</scope>
    <source>
        <strain evidence="1 2">B16-10</strain>
    </source>
</reference>
<name>A0A4Q0VVQ8_9BACI</name>
<protein>
    <submittedName>
        <fullName evidence="1">Uncharacterized protein</fullName>
    </submittedName>
</protein>
<dbReference type="AlphaFoldDB" id="A0A4Q0VVQ8"/>
<keyword evidence="2" id="KW-1185">Reference proteome</keyword>
<evidence type="ECO:0000313" key="1">
    <source>
        <dbReference type="EMBL" id="RXJ02918.1"/>
    </source>
</evidence>
<gene>
    <name evidence="1" type="ORF">DS745_04860</name>
</gene>
<comment type="caution">
    <text evidence="1">The sequence shown here is derived from an EMBL/GenBank/DDBJ whole genome shotgun (WGS) entry which is preliminary data.</text>
</comment>